<dbReference type="RefSeq" id="WP_397213748.1">
    <property type="nucleotide sequence ID" value="NZ_JBGFSN010000004.1"/>
</dbReference>
<evidence type="ECO:0000313" key="2">
    <source>
        <dbReference type="Proteomes" id="UP001611251"/>
    </source>
</evidence>
<dbReference type="EMBL" id="JBGFSN010000004">
    <property type="protein sequence ID" value="MFH8134186.1"/>
    <property type="molecule type" value="Genomic_DNA"/>
</dbReference>
<comment type="caution">
    <text evidence="1">The sequence shown here is derived from an EMBL/GenBank/DDBJ whole genome shotgun (WGS) entry which is preliminary data.</text>
</comment>
<dbReference type="Pfam" id="PF15943">
    <property type="entry name" value="YdaS_toxin"/>
    <property type="match status" value="1"/>
</dbReference>
<dbReference type="Proteomes" id="UP001611251">
    <property type="component" value="Unassembled WGS sequence"/>
</dbReference>
<dbReference type="CDD" id="cd00093">
    <property type="entry name" value="HTH_XRE"/>
    <property type="match status" value="1"/>
</dbReference>
<organism evidence="1 2">
    <name type="scientific">Pantoea osteomyelitidis</name>
    <dbReference type="NCBI Taxonomy" id="3230026"/>
    <lineage>
        <taxon>Bacteria</taxon>
        <taxon>Pseudomonadati</taxon>
        <taxon>Pseudomonadota</taxon>
        <taxon>Gammaproteobacteria</taxon>
        <taxon>Enterobacterales</taxon>
        <taxon>Erwiniaceae</taxon>
        <taxon>Pantoea</taxon>
    </lineage>
</organism>
<protein>
    <submittedName>
        <fullName evidence="1">Transcriptional regulator</fullName>
    </submittedName>
</protein>
<proteinExistence type="predicted"/>
<sequence>MHLKIYLENAKRGEATRLARELHISTSYLSQLVSGAASVSPARCIEIEKVTGGAVTRADMRPDDWHKIWPEFTVS</sequence>
<evidence type="ECO:0000313" key="1">
    <source>
        <dbReference type="EMBL" id="MFH8134186.1"/>
    </source>
</evidence>
<dbReference type="SUPFAM" id="SSF47413">
    <property type="entry name" value="lambda repressor-like DNA-binding domains"/>
    <property type="match status" value="1"/>
</dbReference>
<name>A0ABW7PV59_9GAMM</name>
<keyword evidence="2" id="KW-1185">Reference proteome</keyword>
<dbReference type="InterPro" id="IPR031856">
    <property type="entry name" value="YdaS_toxin-like"/>
</dbReference>
<dbReference type="Gene3D" id="1.10.260.40">
    <property type="entry name" value="lambda repressor-like DNA-binding domains"/>
    <property type="match status" value="1"/>
</dbReference>
<accession>A0ABW7PV59</accession>
<dbReference type="InterPro" id="IPR001387">
    <property type="entry name" value="Cro/C1-type_HTH"/>
</dbReference>
<reference evidence="1 2" key="1">
    <citation type="submission" date="2024-08" db="EMBL/GenBank/DDBJ databases">
        <title>Pantoea ronii - a newly identified human opportunistic pathogen.</title>
        <authorList>
            <person name="Keidar-Friedman D."/>
            <person name="Sorek N."/>
            <person name="Leshin-Carmel D."/>
            <person name="Tsur A."/>
            <person name="Amsalem M."/>
            <person name="Tolkach D."/>
            <person name="Brosh-Nissimov T."/>
        </authorList>
    </citation>
    <scope>NUCLEOTIDE SEQUENCE [LARGE SCALE GENOMIC DNA]</scope>
    <source>
        <strain evidence="1 2">AA23256</strain>
    </source>
</reference>
<dbReference type="InterPro" id="IPR010982">
    <property type="entry name" value="Lambda_DNA-bd_dom_sf"/>
</dbReference>
<gene>
    <name evidence="1" type="ORF">ABU178_08365</name>
</gene>